<protein>
    <submittedName>
        <fullName evidence="2">Uncharacterized protein</fullName>
    </submittedName>
</protein>
<accession>A0A087UQE2</accession>
<dbReference type="OrthoDB" id="6425132at2759"/>
<feature type="non-terminal residue" evidence="2">
    <location>
        <position position="71"/>
    </location>
</feature>
<dbReference type="EMBL" id="KK121024">
    <property type="protein sequence ID" value="KFM79581.1"/>
    <property type="molecule type" value="Genomic_DNA"/>
</dbReference>
<keyword evidence="3" id="KW-1185">Reference proteome</keyword>
<dbReference type="AlphaFoldDB" id="A0A087UQE2"/>
<evidence type="ECO:0000313" key="2">
    <source>
        <dbReference type="EMBL" id="KFM79581.1"/>
    </source>
</evidence>
<organism evidence="2 3">
    <name type="scientific">Stegodyphus mimosarum</name>
    <name type="common">African social velvet spider</name>
    <dbReference type="NCBI Taxonomy" id="407821"/>
    <lineage>
        <taxon>Eukaryota</taxon>
        <taxon>Metazoa</taxon>
        <taxon>Ecdysozoa</taxon>
        <taxon>Arthropoda</taxon>
        <taxon>Chelicerata</taxon>
        <taxon>Arachnida</taxon>
        <taxon>Araneae</taxon>
        <taxon>Araneomorphae</taxon>
        <taxon>Entelegynae</taxon>
        <taxon>Eresoidea</taxon>
        <taxon>Eresidae</taxon>
        <taxon>Stegodyphus</taxon>
    </lineage>
</organism>
<evidence type="ECO:0000256" key="1">
    <source>
        <dbReference type="SAM" id="MobiDB-lite"/>
    </source>
</evidence>
<reference evidence="2 3" key="1">
    <citation type="submission" date="2013-11" db="EMBL/GenBank/DDBJ databases">
        <title>Genome sequencing of Stegodyphus mimosarum.</title>
        <authorList>
            <person name="Bechsgaard J."/>
        </authorList>
    </citation>
    <scope>NUCLEOTIDE SEQUENCE [LARGE SCALE GENOMIC DNA]</scope>
</reference>
<gene>
    <name evidence="2" type="ORF">X975_20683</name>
</gene>
<dbReference type="Proteomes" id="UP000054359">
    <property type="component" value="Unassembled WGS sequence"/>
</dbReference>
<evidence type="ECO:0000313" key="3">
    <source>
        <dbReference type="Proteomes" id="UP000054359"/>
    </source>
</evidence>
<feature type="region of interest" description="Disordered" evidence="1">
    <location>
        <begin position="1"/>
        <end position="28"/>
    </location>
</feature>
<name>A0A087UQE2_STEMI</name>
<sequence>GEPCTSPQSDSPESPRYNSTPSGSTGSCLSVYHEKTSIRSLAGDIDGAAMMKLHPIMVLRIDEDAYKFTET</sequence>
<feature type="non-terminal residue" evidence="2">
    <location>
        <position position="1"/>
    </location>
</feature>
<proteinExistence type="predicted"/>